<evidence type="ECO:0000256" key="3">
    <source>
        <dbReference type="SAM" id="SignalP"/>
    </source>
</evidence>
<evidence type="ECO:0000313" key="4">
    <source>
        <dbReference type="Proteomes" id="UP000492821"/>
    </source>
</evidence>
<keyword evidence="2" id="KW-0812">Transmembrane</keyword>
<dbReference type="Proteomes" id="UP000492821">
    <property type="component" value="Unassembled WGS sequence"/>
</dbReference>
<protein>
    <submittedName>
        <fullName evidence="5">Uncharacterized protein</fullName>
    </submittedName>
</protein>
<organism evidence="4 5">
    <name type="scientific">Panagrellus redivivus</name>
    <name type="common">Microworm</name>
    <dbReference type="NCBI Taxonomy" id="6233"/>
    <lineage>
        <taxon>Eukaryota</taxon>
        <taxon>Metazoa</taxon>
        <taxon>Ecdysozoa</taxon>
        <taxon>Nematoda</taxon>
        <taxon>Chromadorea</taxon>
        <taxon>Rhabditida</taxon>
        <taxon>Tylenchina</taxon>
        <taxon>Panagrolaimomorpha</taxon>
        <taxon>Panagrolaimoidea</taxon>
        <taxon>Panagrolaimidae</taxon>
        <taxon>Panagrellus</taxon>
    </lineage>
</organism>
<feature type="transmembrane region" description="Helical" evidence="2">
    <location>
        <begin position="143"/>
        <end position="169"/>
    </location>
</feature>
<feature type="region of interest" description="Disordered" evidence="1">
    <location>
        <begin position="226"/>
        <end position="248"/>
    </location>
</feature>
<accession>A0A7E4VU21</accession>
<reference evidence="4" key="1">
    <citation type="journal article" date="2013" name="Genetics">
        <title>The draft genome and transcriptome of Panagrellus redivivus are shaped by the harsh demands of a free-living lifestyle.</title>
        <authorList>
            <person name="Srinivasan J."/>
            <person name="Dillman A.R."/>
            <person name="Macchietto M.G."/>
            <person name="Heikkinen L."/>
            <person name="Lakso M."/>
            <person name="Fracchia K.M."/>
            <person name="Antoshechkin I."/>
            <person name="Mortazavi A."/>
            <person name="Wong G."/>
            <person name="Sternberg P.W."/>
        </authorList>
    </citation>
    <scope>NUCLEOTIDE SEQUENCE [LARGE SCALE GENOMIC DNA]</scope>
    <source>
        <strain evidence="4">MT8872</strain>
    </source>
</reference>
<keyword evidence="3" id="KW-0732">Signal</keyword>
<feature type="compositionally biased region" description="Pro residues" evidence="1">
    <location>
        <begin position="235"/>
        <end position="248"/>
    </location>
</feature>
<reference evidence="5" key="2">
    <citation type="submission" date="2020-10" db="UniProtKB">
        <authorList>
            <consortium name="WormBaseParasite"/>
        </authorList>
    </citation>
    <scope>IDENTIFICATION</scope>
</reference>
<feature type="region of interest" description="Disordered" evidence="1">
    <location>
        <begin position="261"/>
        <end position="340"/>
    </location>
</feature>
<feature type="compositionally biased region" description="Basic residues" evidence="1">
    <location>
        <begin position="277"/>
        <end position="290"/>
    </location>
</feature>
<feature type="compositionally biased region" description="Polar residues" evidence="1">
    <location>
        <begin position="318"/>
        <end position="331"/>
    </location>
</feature>
<name>A0A7E4VU21_PANRE</name>
<feature type="region of interest" description="Disordered" evidence="1">
    <location>
        <begin position="352"/>
        <end position="371"/>
    </location>
</feature>
<dbReference type="WBParaSite" id="Pan_g3307.t1">
    <property type="protein sequence ID" value="Pan_g3307.t1"/>
    <property type="gene ID" value="Pan_g3307"/>
</dbReference>
<evidence type="ECO:0000256" key="2">
    <source>
        <dbReference type="SAM" id="Phobius"/>
    </source>
</evidence>
<keyword evidence="2" id="KW-0472">Membrane</keyword>
<keyword evidence="2" id="KW-1133">Transmembrane helix</keyword>
<dbReference type="AlphaFoldDB" id="A0A7E4VU21"/>
<proteinExistence type="predicted"/>
<feature type="chain" id="PRO_5028894694" evidence="3">
    <location>
        <begin position="18"/>
        <end position="587"/>
    </location>
</feature>
<feature type="compositionally biased region" description="Polar residues" evidence="1">
    <location>
        <begin position="299"/>
        <end position="309"/>
    </location>
</feature>
<sequence length="587" mass="65123">MFTYYLFLVAFFLCTNAELTVKKGFSGAVSFDEELRFRIDNPQLEEGEFTICLKSSADATSERCPQGYAAMSKVVTGIQASKTYKLLRDGTVNLGEVSIDKKDLHFNSDKSIDILIAQLPKSMSVIIVNGEKVEESKTKTTEVVIGIVAGCVGLLLILLLVGFLTYWFVIRKRWNKVPAVVAIEEGGNIEREQPAVEEPPKPMIVIVKPQNSQKTTATRNVATITTKPSTEKFQTPPPTTPKCATIPPPPVTTVTKIIEEAVPEPAPTHVTLETAKAPKKSKPKKGKNPKSKSEPKATLPSTPNTTTKAPSPILPVDRTQSATERSPTQPTLPTPEFGDNLTANTLAAKSAYNPREYVPANEAPVPGRPMPRPKKIADEVDDFQKTTEVYLCHAQRRKELSGHDHMRIVDRINFLSRHNVSDAERNLLKASAKDAPRLADIVVKEVDEWISTHGSYGGSFDEGLHFWRAVNDPPTPASVGLVILYRNFPETFKLEKRCLSDPKFRTMPLSGLYMFLLDGSLPHGFRVELAAELRARASKVVPYVQRDLLKYAAFPSQYLMRIYQKNNLSFVEGSEIHSKSRSHHSMG</sequence>
<evidence type="ECO:0000256" key="1">
    <source>
        <dbReference type="SAM" id="MobiDB-lite"/>
    </source>
</evidence>
<keyword evidence="4" id="KW-1185">Reference proteome</keyword>
<evidence type="ECO:0000313" key="5">
    <source>
        <dbReference type="WBParaSite" id="Pan_g3307.t1"/>
    </source>
</evidence>
<feature type="signal peptide" evidence="3">
    <location>
        <begin position="1"/>
        <end position="17"/>
    </location>
</feature>